<accession>A0A099I3C0</accession>
<comment type="subunit">
    <text evidence="5">Homodimer. Polymerizes to form a dynamic ring structure in a strictly GTP-dependent manner. Interacts directly with several other division proteins.</text>
</comment>
<dbReference type="EMBL" id="JQIF01000084">
    <property type="protein sequence ID" value="KGJ52081.1"/>
    <property type="molecule type" value="Genomic_DNA"/>
</dbReference>
<protein>
    <recommendedName>
        <fullName evidence="5 6">Cell division protein FtsZ</fullName>
    </recommendedName>
</protein>
<keyword evidence="7" id="KW-0812">Transmembrane</keyword>
<dbReference type="SMART" id="SM00865">
    <property type="entry name" value="Tubulin_C"/>
    <property type="match status" value="1"/>
</dbReference>
<dbReference type="GO" id="GO:0005874">
    <property type="term" value="C:microtubule"/>
    <property type="evidence" value="ECO:0007669"/>
    <property type="project" value="InterPro"/>
</dbReference>
<comment type="similarity">
    <text evidence="1 5">Belongs to the FtsZ family.</text>
</comment>
<dbReference type="GO" id="GO:0005737">
    <property type="term" value="C:cytoplasm"/>
    <property type="evidence" value="ECO:0007669"/>
    <property type="project" value="UniProtKB-SubCell"/>
</dbReference>
<keyword evidence="2 5" id="KW-0547">Nucleotide-binding</keyword>
<dbReference type="GO" id="GO:0000917">
    <property type="term" value="P:division septum assembly"/>
    <property type="evidence" value="ECO:0007669"/>
    <property type="project" value="UniProtKB-KW"/>
</dbReference>
<keyword evidence="5" id="KW-0963">Cytoplasm</keyword>
<dbReference type="CDD" id="cd02201">
    <property type="entry name" value="FtsZ_type1"/>
    <property type="match status" value="1"/>
</dbReference>
<dbReference type="SMART" id="SM00864">
    <property type="entry name" value="Tubulin"/>
    <property type="match status" value="1"/>
</dbReference>
<evidence type="ECO:0000256" key="4">
    <source>
        <dbReference type="ARBA" id="ARBA00023210"/>
    </source>
</evidence>
<dbReference type="Proteomes" id="UP000030008">
    <property type="component" value="Unassembled WGS sequence"/>
</dbReference>
<dbReference type="InterPro" id="IPR045061">
    <property type="entry name" value="FtsZ/CetZ"/>
</dbReference>
<name>A0A099I3C0_CLOIN</name>
<dbReference type="GO" id="GO:0005525">
    <property type="term" value="F:GTP binding"/>
    <property type="evidence" value="ECO:0007669"/>
    <property type="project" value="UniProtKB-UniRule"/>
</dbReference>
<dbReference type="NCBIfam" id="TIGR00065">
    <property type="entry name" value="ftsZ"/>
    <property type="match status" value="1"/>
</dbReference>
<proteinExistence type="inferred from homology"/>
<keyword evidence="5" id="KW-0131">Cell cycle</keyword>
<feature type="binding site" evidence="5">
    <location>
        <position position="181"/>
    </location>
    <ligand>
        <name>GTP</name>
        <dbReference type="ChEBI" id="CHEBI:37565"/>
    </ligand>
</feature>
<sequence length="355" mass="38752">MECNDKRIFVQVLKMRLAGDTAVSSYYIMKGVRFIYIMCYDICLKDKGDSMGKVTIKIFGIGDGGNTVIRHMLQHRLHGVEYIAVNTNRLALLQLSQEHKLLIGEKQTKGYGTGADSLLGKRAAIEAKEEICKRMKGADMILLCAGLGGGTGSGALPVFAQLARELHALTIAFVTLPFPFEGKKRMRTAMASMEEIYSYTDTCITLSNRHILQHLGNAPITSAFSTANSIIQQGIQALYELITIPVYINVDYADICTTMEKQKHGFIGVGYGSGNRKGEDAVKEALSASLLEHDIRGLHHAIVHICGNSELTLEEVQQIVNFIHTEAGGALDIIFGMAINDSLKDEVIVTILAAG</sequence>
<organism evidence="10 11">
    <name type="scientific">Clostridium innocuum</name>
    <dbReference type="NCBI Taxonomy" id="1522"/>
    <lineage>
        <taxon>Bacteria</taxon>
        <taxon>Bacillati</taxon>
        <taxon>Bacillota</taxon>
        <taxon>Clostridia</taxon>
        <taxon>Eubacteriales</taxon>
        <taxon>Clostridiaceae</taxon>
        <taxon>Clostridium</taxon>
    </lineage>
</organism>
<evidence type="ECO:0000256" key="5">
    <source>
        <dbReference type="HAMAP-Rule" id="MF_00909"/>
    </source>
</evidence>
<dbReference type="PANTHER" id="PTHR30314:SF3">
    <property type="entry name" value="MITOCHONDRIAL DIVISION PROTEIN FSZA"/>
    <property type="match status" value="1"/>
</dbReference>
<comment type="caution">
    <text evidence="10">The sequence shown here is derived from an EMBL/GenBank/DDBJ whole genome shotgun (WGS) entry which is preliminary data.</text>
</comment>
<dbReference type="InterPro" id="IPR017975">
    <property type="entry name" value="Tubulin_CS"/>
</dbReference>
<dbReference type="Pfam" id="PF12327">
    <property type="entry name" value="FtsZ_C"/>
    <property type="match status" value="1"/>
</dbReference>
<feature type="domain" description="Tubulin/FtsZ 2-layer sandwich" evidence="9">
    <location>
        <begin position="248"/>
        <end position="354"/>
    </location>
</feature>
<feature type="binding site" evidence="5">
    <location>
        <position position="185"/>
    </location>
    <ligand>
        <name>GTP</name>
        <dbReference type="ChEBI" id="CHEBI:37565"/>
    </ligand>
</feature>
<evidence type="ECO:0000259" key="8">
    <source>
        <dbReference type="SMART" id="SM00864"/>
    </source>
</evidence>
<feature type="transmembrane region" description="Helical" evidence="7">
    <location>
        <begin position="140"/>
        <end position="160"/>
    </location>
</feature>
<dbReference type="PRINTS" id="PR00423">
    <property type="entry name" value="CELLDVISFTSZ"/>
</dbReference>
<dbReference type="PANTHER" id="PTHR30314">
    <property type="entry name" value="CELL DIVISION PROTEIN FTSZ-RELATED"/>
    <property type="match status" value="1"/>
</dbReference>
<dbReference type="Gene3D" id="3.40.50.1440">
    <property type="entry name" value="Tubulin/FtsZ, GTPase domain"/>
    <property type="match status" value="1"/>
</dbReference>
<evidence type="ECO:0000256" key="1">
    <source>
        <dbReference type="ARBA" id="ARBA00009690"/>
    </source>
</evidence>
<dbReference type="GO" id="GO:0003924">
    <property type="term" value="F:GTPase activity"/>
    <property type="evidence" value="ECO:0007669"/>
    <property type="project" value="UniProtKB-UniRule"/>
</dbReference>
<evidence type="ECO:0000256" key="6">
    <source>
        <dbReference type="NCBIfam" id="TIGR00065"/>
    </source>
</evidence>
<gene>
    <name evidence="5" type="primary">ftsZ</name>
    <name evidence="10" type="ORF">CIAN88_16740</name>
</gene>
<dbReference type="GO" id="GO:0032153">
    <property type="term" value="C:cell division site"/>
    <property type="evidence" value="ECO:0007669"/>
    <property type="project" value="UniProtKB-UniRule"/>
</dbReference>
<dbReference type="GO" id="GO:0043093">
    <property type="term" value="P:FtsZ-dependent cytokinesis"/>
    <property type="evidence" value="ECO:0007669"/>
    <property type="project" value="UniProtKB-UniRule"/>
</dbReference>
<dbReference type="GO" id="GO:0051258">
    <property type="term" value="P:protein polymerization"/>
    <property type="evidence" value="ECO:0007669"/>
    <property type="project" value="UniProtKB-UniRule"/>
</dbReference>
<evidence type="ECO:0000256" key="3">
    <source>
        <dbReference type="ARBA" id="ARBA00023134"/>
    </source>
</evidence>
<feature type="binding site" evidence="5">
    <location>
        <begin position="150"/>
        <end position="152"/>
    </location>
    <ligand>
        <name>GTP</name>
        <dbReference type="ChEBI" id="CHEBI:37565"/>
    </ligand>
</feature>
<dbReference type="SUPFAM" id="SSF52490">
    <property type="entry name" value="Tubulin nucleotide-binding domain-like"/>
    <property type="match status" value="1"/>
</dbReference>
<dbReference type="PROSITE" id="PS00227">
    <property type="entry name" value="TUBULIN"/>
    <property type="match status" value="1"/>
</dbReference>
<evidence type="ECO:0000313" key="10">
    <source>
        <dbReference type="EMBL" id="KGJ52081.1"/>
    </source>
</evidence>
<dbReference type="GO" id="GO:0007017">
    <property type="term" value="P:microtubule-based process"/>
    <property type="evidence" value="ECO:0007669"/>
    <property type="project" value="InterPro"/>
</dbReference>
<dbReference type="InterPro" id="IPR003008">
    <property type="entry name" value="Tubulin_FtsZ_GTPase"/>
</dbReference>
<evidence type="ECO:0000256" key="2">
    <source>
        <dbReference type="ARBA" id="ARBA00022741"/>
    </source>
</evidence>
<keyword evidence="3 5" id="KW-0342">GTP-binding</keyword>
<evidence type="ECO:0000313" key="11">
    <source>
        <dbReference type="Proteomes" id="UP000030008"/>
    </source>
</evidence>
<comment type="caution">
    <text evidence="5">Lacks conserved residue(s) required for the propagation of feature annotation.</text>
</comment>
<reference evidence="10 11" key="1">
    <citation type="submission" date="2014-08" db="EMBL/GenBank/DDBJ databases">
        <title>Clostridium innocuum, an unnegligible vancomycin-resistant pathogen causing extra-intestinal infections.</title>
        <authorList>
            <person name="Feng Y."/>
            <person name="Chiu C.-H."/>
        </authorList>
    </citation>
    <scope>NUCLEOTIDE SEQUENCE [LARGE SCALE GENOMIC DNA]</scope>
    <source>
        <strain evidence="10 11">AN88</strain>
    </source>
</reference>
<keyword evidence="5 10" id="KW-0132">Cell division</keyword>
<feature type="binding site" evidence="5">
    <location>
        <position position="228"/>
    </location>
    <ligand>
        <name>GTP</name>
        <dbReference type="ChEBI" id="CHEBI:37565"/>
    </ligand>
</feature>
<dbReference type="InterPro" id="IPR000158">
    <property type="entry name" value="Cell_div_FtsZ"/>
</dbReference>
<dbReference type="HAMAP" id="MF_00909">
    <property type="entry name" value="FtsZ"/>
    <property type="match status" value="1"/>
</dbReference>
<keyword evidence="4 5" id="KW-0717">Septation</keyword>
<keyword evidence="7" id="KW-1133">Transmembrane helix</keyword>
<dbReference type="SUPFAM" id="SSF55307">
    <property type="entry name" value="Tubulin C-terminal domain-like"/>
    <property type="match status" value="1"/>
</dbReference>
<evidence type="ECO:0000259" key="9">
    <source>
        <dbReference type="SMART" id="SM00865"/>
    </source>
</evidence>
<dbReference type="InterPro" id="IPR036525">
    <property type="entry name" value="Tubulin/FtsZ_GTPase_sf"/>
</dbReference>
<feature type="domain" description="Tubulin/FtsZ GTPase" evidence="8">
    <location>
        <begin position="55"/>
        <end position="246"/>
    </location>
</feature>
<comment type="subcellular location">
    <subcellularLocation>
        <location evidence="5">Cytoplasm</location>
    </subcellularLocation>
    <text evidence="5">Assembles at midcell at the inner surface of the cytoplasmic membrane.</text>
</comment>
<dbReference type="InterPro" id="IPR018316">
    <property type="entry name" value="Tubulin/FtsZ_2-layer-sand-dom"/>
</dbReference>
<keyword evidence="7" id="KW-0472">Membrane</keyword>
<comment type="function">
    <text evidence="5">Essential cell division protein that forms a contractile ring structure (Z ring) at the future cell division site. The regulation of the ring assembly controls the timing and the location of cell division. One of the functions of the FtsZ ring is to recruit other cell division proteins to the septum to produce a new cell wall between the dividing cells. Binds GTP and shows GTPase activity.</text>
</comment>
<dbReference type="InterPro" id="IPR008280">
    <property type="entry name" value="Tub_FtsZ_C"/>
</dbReference>
<dbReference type="Pfam" id="PF00091">
    <property type="entry name" value="Tubulin"/>
    <property type="match status" value="1"/>
</dbReference>
<dbReference type="AlphaFoldDB" id="A0A099I3C0"/>
<dbReference type="InterPro" id="IPR024757">
    <property type="entry name" value="FtsZ_C"/>
</dbReference>
<evidence type="ECO:0000256" key="7">
    <source>
        <dbReference type="SAM" id="Phobius"/>
    </source>
</evidence>